<dbReference type="RefSeq" id="WP_071663858.1">
    <property type="nucleotide sequence ID" value="NZ_CP009654.1"/>
</dbReference>
<organism evidence="1 2">
    <name type="scientific">Francisella frigiditurris</name>
    <dbReference type="NCBI Taxonomy" id="1542390"/>
    <lineage>
        <taxon>Bacteria</taxon>
        <taxon>Pseudomonadati</taxon>
        <taxon>Pseudomonadota</taxon>
        <taxon>Gammaproteobacteria</taxon>
        <taxon>Thiotrichales</taxon>
        <taxon>Francisellaceae</taxon>
        <taxon>Francisella</taxon>
    </lineage>
</organism>
<evidence type="ECO:0000313" key="1">
    <source>
        <dbReference type="EMBL" id="APC96439.1"/>
    </source>
</evidence>
<dbReference type="STRING" id="1542390.KX01_926"/>
<dbReference type="EMBL" id="CP009654">
    <property type="protein sequence ID" value="APC96439.1"/>
    <property type="molecule type" value="Genomic_DNA"/>
</dbReference>
<name>A0A1J0KRV4_9GAMM</name>
<evidence type="ECO:0000313" key="2">
    <source>
        <dbReference type="Proteomes" id="UP000182521"/>
    </source>
</evidence>
<sequence>MEDKRIDFDQIENKPTTLIDESINEIYETLYSNGLELISTDGTTKQKEMLSIHLLAILSKDLDLLVSLMFELGDVADREYKDKPQEILALKQRLIKLFDYMEL</sequence>
<dbReference type="AlphaFoldDB" id="A0A1J0KRV4"/>
<protein>
    <submittedName>
        <fullName evidence="1">Uncharacterized protein</fullName>
    </submittedName>
</protein>
<gene>
    <name evidence="1" type="ORF">KX01_926</name>
</gene>
<dbReference type="KEGG" id="frc:KX01_926"/>
<proteinExistence type="predicted"/>
<keyword evidence="2" id="KW-1185">Reference proteome</keyword>
<accession>A0A1J0KRV4</accession>
<reference evidence="2" key="1">
    <citation type="submission" date="2014-10" db="EMBL/GenBank/DDBJ databases">
        <authorList>
            <person name="Kuske C.R."/>
            <person name="Challacombe J.F."/>
            <person name="Daligault H.E."/>
            <person name="Davenport K.W."/>
            <person name="Johnson S.L."/>
            <person name="Siddaramappa S."/>
            <person name="Petersen J.M."/>
        </authorList>
    </citation>
    <scope>NUCLEOTIDE SEQUENCE [LARGE SCALE GENOMIC DNA]</scope>
    <source>
        <strain evidence="2">CA97-1460</strain>
    </source>
</reference>
<dbReference type="Proteomes" id="UP000182521">
    <property type="component" value="Chromosome"/>
</dbReference>
<dbReference type="OrthoDB" id="9943927at2"/>